<dbReference type="AlphaFoldDB" id="A0A3S5C487"/>
<dbReference type="EMBL" id="CAAALY010247327">
    <property type="protein sequence ID" value="VEL34279.1"/>
    <property type="molecule type" value="Genomic_DNA"/>
</dbReference>
<keyword evidence="2" id="KW-1185">Reference proteome</keyword>
<evidence type="ECO:0000313" key="2">
    <source>
        <dbReference type="Proteomes" id="UP000784294"/>
    </source>
</evidence>
<organism evidence="1 2">
    <name type="scientific">Protopolystoma xenopodis</name>
    <dbReference type="NCBI Taxonomy" id="117903"/>
    <lineage>
        <taxon>Eukaryota</taxon>
        <taxon>Metazoa</taxon>
        <taxon>Spiralia</taxon>
        <taxon>Lophotrochozoa</taxon>
        <taxon>Platyhelminthes</taxon>
        <taxon>Monogenea</taxon>
        <taxon>Polyopisthocotylea</taxon>
        <taxon>Polystomatidea</taxon>
        <taxon>Polystomatidae</taxon>
        <taxon>Protopolystoma</taxon>
    </lineage>
</organism>
<gene>
    <name evidence="1" type="ORF">PXEA_LOCUS27719</name>
</gene>
<name>A0A3S5C487_9PLAT</name>
<evidence type="ECO:0000313" key="1">
    <source>
        <dbReference type="EMBL" id="VEL34279.1"/>
    </source>
</evidence>
<sequence>MSMFHPLLTRVGRDSGLSTSLSSAYQLSDWSNHWPADRLAGWPIGRLAVEGLTDSASRSVQLCGRVGFLRWARMSIKAWFDDLVAVYRR</sequence>
<proteinExistence type="predicted"/>
<protein>
    <submittedName>
        <fullName evidence="1">Uncharacterized protein</fullName>
    </submittedName>
</protein>
<accession>A0A3S5C487</accession>
<dbReference type="Proteomes" id="UP000784294">
    <property type="component" value="Unassembled WGS sequence"/>
</dbReference>
<reference evidence="1" key="1">
    <citation type="submission" date="2018-11" db="EMBL/GenBank/DDBJ databases">
        <authorList>
            <consortium name="Pathogen Informatics"/>
        </authorList>
    </citation>
    <scope>NUCLEOTIDE SEQUENCE</scope>
</reference>
<comment type="caution">
    <text evidence="1">The sequence shown here is derived from an EMBL/GenBank/DDBJ whole genome shotgun (WGS) entry which is preliminary data.</text>
</comment>